<dbReference type="SUPFAM" id="SSF55874">
    <property type="entry name" value="ATPase domain of HSP90 chaperone/DNA topoisomerase II/histidine kinase"/>
    <property type="match status" value="1"/>
</dbReference>
<evidence type="ECO:0000256" key="12">
    <source>
        <dbReference type="SAM" id="Phobius"/>
    </source>
</evidence>
<evidence type="ECO:0000256" key="3">
    <source>
        <dbReference type="ARBA" id="ARBA00012438"/>
    </source>
</evidence>
<dbReference type="InterPro" id="IPR036890">
    <property type="entry name" value="HATPase_C_sf"/>
</dbReference>
<dbReference type="InterPro" id="IPR050640">
    <property type="entry name" value="Bact_2-comp_sensor_kinase"/>
</dbReference>
<keyword evidence="10" id="KW-0902">Two-component regulatory system</keyword>
<proteinExistence type="predicted"/>
<gene>
    <name evidence="15" type="ORF">DFP98_10569</name>
</gene>
<dbReference type="Gene3D" id="3.30.565.10">
    <property type="entry name" value="Histidine kinase-like ATPase, C-terminal domain"/>
    <property type="match status" value="1"/>
</dbReference>
<evidence type="ECO:0000256" key="10">
    <source>
        <dbReference type="ARBA" id="ARBA00023012"/>
    </source>
</evidence>
<comment type="subcellular location">
    <subcellularLocation>
        <location evidence="2">Cell membrane</location>
        <topology evidence="2">Multi-pass membrane protein</topology>
    </subcellularLocation>
</comment>
<comment type="caution">
    <text evidence="15">The sequence shown here is derived from an EMBL/GenBank/DDBJ whole genome shotgun (WGS) entry which is preliminary data.</text>
</comment>
<dbReference type="PROSITE" id="PS50109">
    <property type="entry name" value="HIS_KIN"/>
    <property type="match status" value="1"/>
</dbReference>
<dbReference type="PANTHER" id="PTHR34220:SF7">
    <property type="entry name" value="SENSOR HISTIDINE KINASE YPDA"/>
    <property type="match status" value="1"/>
</dbReference>
<dbReference type="SUPFAM" id="SSF158472">
    <property type="entry name" value="HAMP domain-like"/>
    <property type="match status" value="1"/>
</dbReference>
<evidence type="ECO:0000256" key="4">
    <source>
        <dbReference type="ARBA" id="ARBA00022475"/>
    </source>
</evidence>
<keyword evidence="12" id="KW-1133">Transmembrane helix</keyword>
<dbReference type="CDD" id="cd06225">
    <property type="entry name" value="HAMP"/>
    <property type="match status" value="1"/>
</dbReference>
<evidence type="ECO:0000256" key="11">
    <source>
        <dbReference type="ARBA" id="ARBA00023136"/>
    </source>
</evidence>
<accession>A0A3D9KEY9</accession>
<dbReference type="InterPro" id="IPR003594">
    <property type="entry name" value="HATPase_dom"/>
</dbReference>
<evidence type="ECO:0000256" key="7">
    <source>
        <dbReference type="ARBA" id="ARBA00022741"/>
    </source>
</evidence>
<dbReference type="Pfam" id="PF02518">
    <property type="entry name" value="HATPase_c"/>
    <property type="match status" value="1"/>
</dbReference>
<protein>
    <recommendedName>
        <fullName evidence="3">histidine kinase</fullName>
        <ecNumber evidence="3">2.7.13.3</ecNumber>
    </recommendedName>
</protein>
<evidence type="ECO:0000256" key="2">
    <source>
        <dbReference type="ARBA" id="ARBA00004651"/>
    </source>
</evidence>
<dbReference type="PANTHER" id="PTHR34220">
    <property type="entry name" value="SENSOR HISTIDINE KINASE YPDA"/>
    <property type="match status" value="1"/>
</dbReference>
<evidence type="ECO:0000256" key="8">
    <source>
        <dbReference type="ARBA" id="ARBA00022777"/>
    </source>
</evidence>
<comment type="catalytic activity">
    <reaction evidence="1">
        <text>ATP + protein L-histidine = ADP + protein N-phospho-L-histidine.</text>
        <dbReference type="EC" id="2.7.13.3"/>
    </reaction>
</comment>
<dbReference type="InterPro" id="IPR005467">
    <property type="entry name" value="His_kinase_dom"/>
</dbReference>
<dbReference type="EMBL" id="QRDZ01000005">
    <property type="protein sequence ID" value="RED85065.1"/>
    <property type="molecule type" value="Genomic_DNA"/>
</dbReference>
<keyword evidence="4" id="KW-1003">Cell membrane</keyword>
<keyword evidence="12" id="KW-0812">Transmembrane</keyword>
<keyword evidence="16" id="KW-1185">Reference proteome</keyword>
<evidence type="ECO:0000313" key="16">
    <source>
        <dbReference type="Proteomes" id="UP000256977"/>
    </source>
</evidence>
<keyword evidence="7" id="KW-0547">Nucleotide-binding</keyword>
<dbReference type="PROSITE" id="PS50885">
    <property type="entry name" value="HAMP"/>
    <property type="match status" value="1"/>
</dbReference>
<dbReference type="AlphaFoldDB" id="A0A3D9KEY9"/>
<keyword evidence="8 15" id="KW-0418">Kinase</keyword>
<feature type="domain" description="Histidine kinase" evidence="13">
    <location>
        <begin position="472"/>
        <end position="576"/>
    </location>
</feature>
<keyword evidence="9" id="KW-0067">ATP-binding</keyword>
<evidence type="ECO:0000256" key="5">
    <source>
        <dbReference type="ARBA" id="ARBA00022553"/>
    </source>
</evidence>
<dbReference type="RefSeq" id="WP_116060080.1">
    <property type="nucleotide sequence ID" value="NZ_QRDZ01000005.1"/>
</dbReference>
<feature type="transmembrane region" description="Helical" evidence="12">
    <location>
        <begin position="285"/>
        <end position="308"/>
    </location>
</feature>
<evidence type="ECO:0000256" key="9">
    <source>
        <dbReference type="ARBA" id="ARBA00022840"/>
    </source>
</evidence>
<keyword evidence="5" id="KW-0597">Phosphoprotein</keyword>
<dbReference type="InterPro" id="IPR003660">
    <property type="entry name" value="HAMP_dom"/>
</dbReference>
<dbReference type="EC" id="2.7.13.3" evidence="3"/>
<feature type="domain" description="HAMP" evidence="14">
    <location>
        <begin position="306"/>
        <end position="360"/>
    </location>
</feature>
<evidence type="ECO:0000256" key="1">
    <source>
        <dbReference type="ARBA" id="ARBA00000085"/>
    </source>
</evidence>
<dbReference type="InterPro" id="IPR010559">
    <property type="entry name" value="Sig_transdc_His_kin_internal"/>
</dbReference>
<dbReference type="GO" id="GO:0000155">
    <property type="term" value="F:phosphorelay sensor kinase activity"/>
    <property type="evidence" value="ECO:0007669"/>
    <property type="project" value="InterPro"/>
</dbReference>
<evidence type="ECO:0000256" key="6">
    <source>
        <dbReference type="ARBA" id="ARBA00022679"/>
    </source>
</evidence>
<keyword evidence="11 12" id="KW-0472">Membrane</keyword>
<reference evidence="15 16" key="1">
    <citation type="submission" date="2018-07" db="EMBL/GenBank/DDBJ databases">
        <title>Genomic Encyclopedia of Type Strains, Phase III (KMG-III): the genomes of soil and plant-associated and newly described type strains.</title>
        <authorList>
            <person name="Whitman W."/>
        </authorList>
    </citation>
    <scope>NUCLEOTIDE SEQUENCE [LARGE SCALE GENOMIC DNA]</scope>
    <source>
        <strain evidence="15 16">CECT 7287</strain>
    </source>
</reference>
<dbReference type="Pfam" id="PF06580">
    <property type="entry name" value="His_kinase"/>
    <property type="match status" value="1"/>
</dbReference>
<keyword evidence="6" id="KW-0808">Transferase</keyword>
<dbReference type="GO" id="GO:0005524">
    <property type="term" value="F:ATP binding"/>
    <property type="evidence" value="ECO:0007669"/>
    <property type="project" value="UniProtKB-KW"/>
</dbReference>
<dbReference type="OrthoDB" id="9809908at2"/>
<dbReference type="SMART" id="SM00304">
    <property type="entry name" value="HAMP"/>
    <property type="match status" value="1"/>
</dbReference>
<dbReference type="Gene3D" id="6.10.340.10">
    <property type="match status" value="1"/>
</dbReference>
<name>A0A3D9KEY9_9BACL</name>
<evidence type="ECO:0000259" key="14">
    <source>
        <dbReference type="PROSITE" id="PS50885"/>
    </source>
</evidence>
<evidence type="ECO:0000313" key="15">
    <source>
        <dbReference type="EMBL" id="RED85065.1"/>
    </source>
</evidence>
<dbReference type="Proteomes" id="UP000256977">
    <property type="component" value="Unassembled WGS sequence"/>
</dbReference>
<dbReference type="GO" id="GO:0005886">
    <property type="term" value="C:plasma membrane"/>
    <property type="evidence" value="ECO:0007669"/>
    <property type="project" value="UniProtKB-SubCell"/>
</dbReference>
<evidence type="ECO:0000259" key="13">
    <source>
        <dbReference type="PROSITE" id="PS50109"/>
    </source>
</evidence>
<organism evidence="15 16">
    <name type="scientific">Cohnella phaseoli</name>
    <dbReference type="NCBI Taxonomy" id="456490"/>
    <lineage>
        <taxon>Bacteria</taxon>
        <taxon>Bacillati</taxon>
        <taxon>Bacillota</taxon>
        <taxon>Bacilli</taxon>
        <taxon>Bacillales</taxon>
        <taxon>Paenibacillaceae</taxon>
        <taxon>Cohnella</taxon>
    </lineage>
</organism>
<sequence>MRAISGSSIFPKLVLIFIAVTLPLFALSLVLNELAKQEVRSQISDAMRARLHYEVVALEQELERILSAQQKAVNDADLLDLTGQLHIMTNYRKTETINRVSIKITDLKESSGLIAKIGVYLPELNRVISTWGVEADDAAIAQVEAIAAAYQAGAYPVTEWNGRLFLHLSSPGKADFHNQPPAFVHQIELSVDALKARMSRIADKGSSALYGEGWTIVSDGREAVAAGIGAAWLPGASENEAIQTVNADGTSYLAFYEKSPLLESVLAVYIPEDVVFGKLKSYRNWFWLLVVCSLVMIVVFSYGIFQLIQRPLSLLVRQFRNVEEGNFNTALKLNRDRKDEFGYLFQRFGKTVQRLKQLIDELYVQKIRSQQSELKQLQAQIAPHFLYNSFFTLNQLIKSYDIDKAEQVSKNLGAYFQYVTRNGEGEVPLGSEADHVRAYMEIQGMRFSNRIEVKMEELSDKLRAIAVPRLILQPIVENVYHHGLRDIIGEGRLSVSFLERDGLLRIEVRDNGKGLPPGELEELRRRLDATADEGETTGIVNVHRRLRLRYGPSGGVSVQSAEPSGLLVTLTIPIEGE</sequence>